<sequence>MPLDGLAAAKGHAAVSGLAQDLNEATTPRFSWISPDNCSDAHDATGKVGNLSGDPNNHQGGVDEQQRGRRKHSPTASVLSRSPRTPSGSPLPSQTSTTCN</sequence>
<feature type="compositionally biased region" description="Polar residues" evidence="1">
    <location>
        <begin position="74"/>
        <end position="100"/>
    </location>
</feature>
<gene>
    <name evidence="2" type="ORF">NON19_14860</name>
</gene>
<evidence type="ECO:0000256" key="1">
    <source>
        <dbReference type="SAM" id="MobiDB-lite"/>
    </source>
</evidence>
<dbReference type="RefSeq" id="WP_255928213.1">
    <property type="nucleotide sequence ID" value="NZ_JANFNH010000014.1"/>
</dbReference>
<keyword evidence="3" id="KW-1185">Reference proteome</keyword>
<dbReference type="EMBL" id="JANFNH010000014">
    <property type="protein sequence ID" value="MCQ4043275.1"/>
    <property type="molecule type" value="Genomic_DNA"/>
</dbReference>
<reference evidence="2 3" key="1">
    <citation type="submission" date="2022-06" db="EMBL/GenBank/DDBJ databases">
        <title>Draft genome sequence of type strain Streptomyces rubrisoli DSM 42083.</title>
        <authorList>
            <person name="Duangmal K."/>
            <person name="Klaysubun C."/>
        </authorList>
    </citation>
    <scope>NUCLEOTIDE SEQUENCE [LARGE SCALE GENOMIC DNA]</scope>
    <source>
        <strain evidence="2 3">DSM 42083</strain>
    </source>
</reference>
<organism evidence="2 3">
    <name type="scientific">Streptantibioticus rubrisoli</name>
    <dbReference type="NCBI Taxonomy" id="1387313"/>
    <lineage>
        <taxon>Bacteria</taxon>
        <taxon>Bacillati</taxon>
        <taxon>Actinomycetota</taxon>
        <taxon>Actinomycetes</taxon>
        <taxon>Kitasatosporales</taxon>
        <taxon>Streptomycetaceae</taxon>
        <taxon>Streptantibioticus</taxon>
    </lineage>
</organism>
<evidence type="ECO:0000313" key="3">
    <source>
        <dbReference type="Proteomes" id="UP001206206"/>
    </source>
</evidence>
<comment type="caution">
    <text evidence="2">The sequence shown here is derived from an EMBL/GenBank/DDBJ whole genome shotgun (WGS) entry which is preliminary data.</text>
</comment>
<protein>
    <submittedName>
        <fullName evidence="2">Uncharacterized protein</fullName>
    </submittedName>
</protein>
<feature type="region of interest" description="Disordered" evidence="1">
    <location>
        <begin position="29"/>
        <end position="100"/>
    </location>
</feature>
<evidence type="ECO:0000313" key="2">
    <source>
        <dbReference type="EMBL" id="MCQ4043275.1"/>
    </source>
</evidence>
<accession>A0ABT1PG46</accession>
<proteinExistence type="predicted"/>
<name>A0ABT1PG46_9ACTN</name>
<dbReference type="Proteomes" id="UP001206206">
    <property type="component" value="Unassembled WGS sequence"/>
</dbReference>